<evidence type="ECO:0000256" key="1">
    <source>
        <dbReference type="SAM" id="MobiDB-lite"/>
    </source>
</evidence>
<reference evidence="4" key="1">
    <citation type="submission" date="2011-07" db="EMBL/GenBank/DDBJ databases">
        <title>Divergent evolution of antigenic variation in African trypanosomes.</title>
        <authorList>
            <person name="Jackson A.P."/>
            <person name="Berry A."/>
            <person name="Allison H.C."/>
            <person name="Burton P."/>
            <person name="Anderson J."/>
            <person name="Aslett M."/>
            <person name="Brown R."/>
            <person name="Corton N."/>
            <person name="Harris D."/>
            <person name="Hauser H."/>
            <person name="Gamble J."/>
            <person name="Gilderthorp R."/>
            <person name="McQuillan J."/>
            <person name="Quail M.A."/>
            <person name="Sanders M."/>
            <person name="Van Tonder A."/>
            <person name="Ginger M.L."/>
            <person name="Donelson J.E."/>
            <person name="Field M.C."/>
            <person name="Barry J.D."/>
            <person name="Berriman M."/>
            <person name="Hertz-Fowler C."/>
        </authorList>
    </citation>
    <scope>NUCLEOTIDE SEQUENCE [LARGE SCALE GENOMIC DNA]</scope>
    <source>
        <strain evidence="4">IL3000</strain>
    </source>
</reference>
<accession>F9WJV4</accession>
<dbReference type="Proteomes" id="UP000000702">
    <property type="component" value="Unassembled WGS sequence"/>
</dbReference>
<evidence type="ECO:0000313" key="4">
    <source>
        <dbReference type="Proteomes" id="UP000000702"/>
    </source>
</evidence>
<evidence type="ECO:0000256" key="2">
    <source>
        <dbReference type="SAM" id="SignalP"/>
    </source>
</evidence>
<protein>
    <recommendedName>
        <fullName evidence="5">T. congolense-specific, cell surface-expressed gene family</fullName>
    </recommendedName>
</protein>
<comment type="caution">
    <text evidence="3">The sequence shown here is derived from an EMBL/GenBank/DDBJ whole genome shotgun (WGS) entry which is preliminary data.</text>
</comment>
<reference evidence="3 4" key="2">
    <citation type="journal article" date="2012" name="Proc. Natl. Acad. Sci. U.S.A.">
        <title>Antigenic diversity is generated by distinct evolutionary mechanisms in African trypanosome species.</title>
        <authorList>
            <person name="Jackson A.P."/>
            <person name="Berry A."/>
            <person name="Aslett M."/>
            <person name="Allison H.C."/>
            <person name="Burton P."/>
            <person name="Vavrova-Anderson J."/>
            <person name="Brown R."/>
            <person name="Browne H."/>
            <person name="Corton N."/>
            <person name="Hauser H."/>
            <person name="Gamble J."/>
            <person name="Gilderthorp R."/>
            <person name="Marcello L."/>
            <person name="McQuillan J."/>
            <person name="Otto T.D."/>
            <person name="Quail M.A."/>
            <person name="Sanders M.J."/>
            <person name="van Tonder A."/>
            <person name="Ginger M.L."/>
            <person name="Field M.C."/>
            <person name="Barry J.D."/>
            <person name="Hertz-Fowler C."/>
            <person name="Berriman M."/>
        </authorList>
    </citation>
    <scope>NUCLEOTIDE SEQUENCE [LARGE SCALE GENOMIC DNA]</scope>
    <source>
        <strain evidence="3 4">IL3000</strain>
    </source>
</reference>
<feature type="chain" id="PRO_5003394831" description="T. congolense-specific, cell surface-expressed gene family" evidence="2">
    <location>
        <begin position="31"/>
        <end position="148"/>
    </location>
</feature>
<name>F9WJV4_TRYCI</name>
<feature type="signal peptide" evidence="2">
    <location>
        <begin position="1"/>
        <end position="30"/>
    </location>
</feature>
<keyword evidence="4" id="KW-1185">Reference proteome</keyword>
<dbReference type="EMBL" id="CAEQ01002777">
    <property type="protein sequence ID" value="CCD17612.1"/>
    <property type="molecule type" value="Genomic_DNA"/>
</dbReference>
<evidence type="ECO:0000313" key="3">
    <source>
        <dbReference type="EMBL" id="CCD17612.1"/>
    </source>
</evidence>
<evidence type="ECO:0008006" key="5">
    <source>
        <dbReference type="Google" id="ProtNLM"/>
    </source>
</evidence>
<organism evidence="3 4">
    <name type="scientific">Trypanosoma congolense (strain IL3000)</name>
    <dbReference type="NCBI Taxonomy" id="1068625"/>
    <lineage>
        <taxon>Eukaryota</taxon>
        <taxon>Discoba</taxon>
        <taxon>Euglenozoa</taxon>
        <taxon>Kinetoplastea</taxon>
        <taxon>Metakinetoplastina</taxon>
        <taxon>Trypanosomatida</taxon>
        <taxon>Trypanosomatidae</taxon>
        <taxon>Trypanosoma</taxon>
        <taxon>Nannomonas</taxon>
    </lineage>
</organism>
<sequence length="148" mass="17121">MHFYLLPCFRFRFSFIFLFFFLAPSPLFKCERVTGLYISFPINFFNYNFLPTTHIPHPDAAPRAVMGPSRDARRQQQQQQARLRGSCGASAAGDSHKSSQRGNAEGRRCWCWCWVGEKYVFQRFFPSETREANGRSGMQSSGSEREVD</sequence>
<proteinExistence type="predicted"/>
<keyword evidence="2" id="KW-0732">Signal</keyword>
<gene>
    <name evidence="3" type="ORF">TCIL3000_0_24180</name>
</gene>
<dbReference type="AlphaFoldDB" id="F9WJV4"/>
<feature type="region of interest" description="Disordered" evidence="1">
    <location>
        <begin position="60"/>
        <end position="104"/>
    </location>
</feature>